<feature type="domain" description="C962R-like N-terminal AEP" evidence="1">
    <location>
        <begin position="29"/>
        <end position="236"/>
    </location>
</feature>
<organism evidence="2">
    <name type="scientific">viral metagenome</name>
    <dbReference type="NCBI Taxonomy" id="1070528"/>
    <lineage>
        <taxon>unclassified sequences</taxon>
        <taxon>metagenomes</taxon>
        <taxon>organismal metagenomes</taxon>
    </lineage>
</organism>
<name>A0A6C0IX06_9ZZZZ</name>
<evidence type="ECO:0000313" key="2">
    <source>
        <dbReference type="EMBL" id="QHT96946.1"/>
    </source>
</evidence>
<dbReference type="InterPro" id="IPR056443">
    <property type="entry name" value="AEP_C962R"/>
</dbReference>
<evidence type="ECO:0000259" key="1">
    <source>
        <dbReference type="Pfam" id="PF23162"/>
    </source>
</evidence>
<sequence length="582" mass="67156">MPGVDRSSSFMRWLYSQPDVKTRTQKDCTHLLLCGGMLHMNKEQEENAYQLLADDIENNKPNYLVEKRTPVFRFCQDYDFVSISPHGISKEQFLMYLKFVQKVMRELFPELDDEELKVIVLRAENKKKRVDDLHVQRKTVVNGVVTSVKTDLATKMMTKSGFHTVWPKLFVNRATAIRVRFALCQALRQQFPDFALQRTSMGDDVEEIQFDTWTSVLDYSIYIDNGLRMVGSNKAEKCTRCNQKNTSKTPCELCFFDGQNRGYTEQGRPYIVMACVEANGSENENISRMLFHNAREAVRQTSLRVYDVTLAQLTKPSWFTDTDEMNALLDKIGENSTGVPTKKRKRTADGNANSLNSTDFSAAIGEKRTINIGNRLYEFEVISLQDNRAVIFERFINSRMQHGKNNITLRKIMISTDSSKPYILAVSATKWCLNVAREHNGQDIFYIYNGRTVEQRCWSMKDGNDRLHGPCTGKAAIRFFHENGVCMPTQKRNEIFPAVLDVQDDNDRLQSPVPQLELTADQREISTRVTAPNNVHPEASSKIIQYMSRLNDYRRELELRLHLPVRKHIHYSFGRLDEDANE</sequence>
<reference evidence="2" key="1">
    <citation type="journal article" date="2020" name="Nature">
        <title>Giant virus diversity and host interactions through global metagenomics.</title>
        <authorList>
            <person name="Schulz F."/>
            <person name="Roux S."/>
            <person name="Paez-Espino D."/>
            <person name="Jungbluth S."/>
            <person name="Walsh D.A."/>
            <person name="Denef V.J."/>
            <person name="McMahon K.D."/>
            <person name="Konstantinidis K.T."/>
            <person name="Eloe-Fadrosh E.A."/>
            <person name="Kyrpides N.C."/>
            <person name="Woyke T."/>
        </authorList>
    </citation>
    <scope>NUCLEOTIDE SEQUENCE</scope>
    <source>
        <strain evidence="2">GVMAG-M-3300024510-1</strain>
    </source>
</reference>
<protein>
    <recommendedName>
        <fullName evidence="1">C962R-like N-terminal AEP domain-containing protein</fullName>
    </recommendedName>
</protein>
<accession>A0A6C0IX06</accession>
<dbReference type="AlphaFoldDB" id="A0A6C0IX06"/>
<dbReference type="Pfam" id="PF23162">
    <property type="entry name" value="AEP_C962R"/>
    <property type="match status" value="1"/>
</dbReference>
<proteinExistence type="predicted"/>
<dbReference type="EMBL" id="MN740271">
    <property type="protein sequence ID" value="QHT96946.1"/>
    <property type="molecule type" value="Genomic_DNA"/>
</dbReference>